<feature type="compositionally biased region" description="Polar residues" evidence="1">
    <location>
        <begin position="460"/>
        <end position="471"/>
    </location>
</feature>
<feature type="compositionally biased region" description="Basic and acidic residues" evidence="1">
    <location>
        <begin position="332"/>
        <end position="348"/>
    </location>
</feature>
<name>A0A6A7ARQ6_9PLEO</name>
<feature type="compositionally biased region" description="Acidic residues" evidence="1">
    <location>
        <begin position="747"/>
        <end position="757"/>
    </location>
</feature>
<reference evidence="2" key="1">
    <citation type="submission" date="2020-01" db="EMBL/GenBank/DDBJ databases">
        <authorList>
            <consortium name="DOE Joint Genome Institute"/>
            <person name="Haridas S."/>
            <person name="Albert R."/>
            <person name="Binder M."/>
            <person name="Bloem J."/>
            <person name="Labutti K."/>
            <person name="Salamov A."/>
            <person name="Andreopoulos B."/>
            <person name="Baker S.E."/>
            <person name="Barry K."/>
            <person name="Bills G."/>
            <person name="Bluhm B.H."/>
            <person name="Cannon C."/>
            <person name="Castanera R."/>
            <person name="Culley D.E."/>
            <person name="Daum C."/>
            <person name="Ezra D."/>
            <person name="Gonzalez J.B."/>
            <person name="Henrissat B."/>
            <person name="Kuo A."/>
            <person name="Liang C."/>
            <person name="Lipzen A."/>
            <person name="Lutzoni F."/>
            <person name="Magnuson J."/>
            <person name="Mondo S."/>
            <person name="Nolan M."/>
            <person name="Ohm R."/>
            <person name="Pangilinan J."/>
            <person name="Park H.-J."/>
            <person name="Ramirez L."/>
            <person name="Alfaro M."/>
            <person name="Sun H."/>
            <person name="Tritt A."/>
            <person name="Yoshinaga Y."/>
            <person name="Zwiers L.-H."/>
            <person name="Turgeon B.G."/>
            <person name="Goodwin S.B."/>
            <person name="Spatafora J.W."/>
            <person name="Crous P.W."/>
            <person name="Grigoriev I.V."/>
        </authorList>
    </citation>
    <scope>NUCLEOTIDE SEQUENCE</scope>
    <source>
        <strain evidence="2">IPT5</strain>
    </source>
</reference>
<feature type="compositionally biased region" description="Basic residues" evidence="1">
    <location>
        <begin position="835"/>
        <end position="844"/>
    </location>
</feature>
<gene>
    <name evidence="2" type="ORF">T440DRAFT_547029</name>
</gene>
<feature type="region of interest" description="Disordered" evidence="1">
    <location>
        <begin position="406"/>
        <end position="495"/>
    </location>
</feature>
<feature type="compositionally biased region" description="Polar residues" evidence="1">
    <location>
        <begin position="612"/>
        <end position="634"/>
    </location>
</feature>
<feature type="region of interest" description="Disordered" evidence="1">
    <location>
        <begin position="321"/>
        <end position="391"/>
    </location>
</feature>
<evidence type="ECO:0000313" key="2">
    <source>
        <dbReference type="EMBL" id="KAF2844795.1"/>
    </source>
</evidence>
<feature type="compositionally biased region" description="Basic and acidic residues" evidence="1">
    <location>
        <begin position="552"/>
        <end position="561"/>
    </location>
</feature>
<sequence length="844" mass="93301">MSNSHLFHSMRLALSDINCTTWQDAVDAAKKLDTKIKRLSKKNSEDGNILALREQVHENLLSLRCLRKDSVVIRKVGSKLAAYKEAYRTPELWLQHPMQRDDMAGYRRMVGELDAAQADHDNVLRMLLQKGLERVREFERLVGEVKSARAATYPHRSLLLVDEIAHILTDHNHSSHLAIATSSIHKAALPSRHQTTPLHSISSHRSKLASVARLSQMDLDAPLIPRSQEDAATINTAIKALTLDNPTAVTEFYRRRAIVAADTSLLPDIRDRGIELFDSALRADMPMAINEGGSVVRLLRRTIKSMGALYVENMERVARNERVMEEEEVDGDEKSKGPRDVGDEHAGDEADAEVQELDAGPLTATPEPRAEYSKAAVQMSRSERKAATKRKRQLVAYDLHARLARRKLEQDSTAQAQDTASPFDTNNDPPTPTTGPTTSTPKSTPRNPSTLRTRPRTHTHATSTTALNNPSQSPPLILTQDPHPKNKTTFNPLTNSPSLIVKLSFSSLTSKVLFRAPPAGPVGVAKKKPTVDGGEAVERYIRDVDDEGVSWGEERGERGGEQKTVGRGGKTTRGKRGRGFKSDMLIEDSDGDEDGDEEDNEDDDVDLESNHDTNSTSENSIANDNEATTKSPPRTASPPTPNLTPALHPSPHTFIFPPLPSLPKKHIPPFHRGALIALSNLYEDSLASPSSTLRDLVEELEDERPVVEGWERRVVLEGAGWVFEGCRGVWEGEEQMRGVEGVRGDGEEGEMEGLGEGEEGKVEEGKIRTLDADINDEDGEEDVWLDENPSSHGSNHTTTNQPNNTHPIHTLLSHLSTWLQKEYSRVTTSTTSSQAKKKTERCQS</sequence>
<feature type="region of interest" description="Disordered" evidence="1">
    <location>
        <begin position="824"/>
        <end position="844"/>
    </location>
</feature>
<dbReference type="Proteomes" id="UP000799423">
    <property type="component" value="Unassembled WGS sequence"/>
</dbReference>
<feature type="compositionally biased region" description="Basic residues" evidence="1">
    <location>
        <begin position="570"/>
        <end position="579"/>
    </location>
</feature>
<keyword evidence="3" id="KW-1185">Reference proteome</keyword>
<feature type="compositionally biased region" description="Basic and acidic residues" evidence="1">
    <location>
        <begin position="758"/>
        <end position="771"/>
    </location>
</feature>
<proteinExistence type="predicted"/>
<feature type="compositionally biased region" description="Low complexity" evidence="1">
    <location>
        <begin position="795"/>
        <end position="808"/>
    </location>
</feature>
<feature type="compositionally biased region" description="Polar residues" evidence="1">
    <location>
        <begin position="411"/>
        <end position="424"/>
    </location>
</feature>
<evidence type="ECO:0000313" key="3">
    <source>
        <dbReference type="Proteomes" id="UP000799423"/>
    </source>
</evidence>
<feature type="compositionally biased region" description="Acidic residues" evidence="1">
    <location>
        <begin position="773"/>
        <end position="785"/>
    </location>
</feature>
<organism evidence="2 3">
    <name type="scientific">Plenodomus tracheiphilus IPT5</name>
    <dbReference type="NCBI Taxonomy" id="1408161"/>
    <lineage>
        <taxon>Eukaryota</taxon>
        <taxon>Fungi</taxon>
        <taxon>Dikarya</taxon>
        <taxon>Ascomycota</taxon>
        <taxon>Pezizomycotina</taxon>
        <taxon>Dothideomycetes</taxon>
        <taxon>Pleosporomycetidae</taxon>
        <taxon>Pleosporales</taxon>
        <taxon>Pleosporineae</taxon>
        <taxon>Leptosphaeriaceae</taxon>
        <taxon>Plenodomus</taxon>
    </lineage>
</organism>
<dbReference type="EMBL" id="MU006363">
    <property type="protein sequence ID" value="KAF2844795.1"/>
    <property type="molecule type" value="Genomic_DNA"/>
</dbReference>
<feature type="region of interest" description="Disordered" evidence="1">
    <location>
        <begin position="545"/>
        <end position="651"/>
    </location>
</feature>
<dbReference type="OrthoDB" id="3790485at2759"/>
<feature type="compositionally biased region" description="Low complexity" evidence="1">
    <location>
        <begin position="434"/>
        <end position="450"/>
    </location>
</feature>
<evidence type="ECO:0000256" key="1">
    <source>
        <dbReference type="SAM" id="MobiDB-lite"/>
    </source>
</evidence>
<protein>
    <submittedName>
        <fullName evidence="2">Uncharacterized protein</fullName>
    </submittedName>
</protein>
<accession>A0A6A7ARQ6</accession>
<feature type="region of interest" description="Disordered" evidence="1">
    <location>
        <begin position="740"/>
        <end position="808"/>
    </location>
</feature>
<dbReference type="AlphaFoldDB" id="A0A6A7ARQ6"/>
<feature type="compositionally biased region" description="Acidic residues" evidence="1">
    <location>
        <begin position="585"/>
        <end position="607"/>
    </location>
</feature>